<proteinExistence type="predicted"/>
<feature type="region of interest" description="Disordered" evidence="4">
    <location>
        <begin position="109"/>
        <end position="439"/>
    </location>
</feature>
<evidence type="ECO:0000313" key="6">
    <source>
        <dbReference type="EMBL" id="CAE0013707.1"/>
    </source>
</evidence>
<dbReference type="GO" id="GO:0003700">
    <property type="term" value="F:DNA-binding transcription factor activity"/>
    <property type="evidence" value="ECO:0007669"/>
    <property type="project" value="TreeGrafter"/>
</dbReference>
<dbReference type="PANTHER" id="PTHR31319">
    <property type="entry name" value="ZINC FINGER PROTEIN CONSTANS-LIKE 4"/>
    <property type="match status" value="1"/>
</dbReference>
<organism evidence="6">
    <name type="scientific">Chloropicon laureae</name>
    <dbReference type="NCBI Taxonomy" id="464258"/>
    <lineage>
        <taxon>Eukaryota</taxon>
        <taxon>Viridiplantae</taxon>
        <taxon>Chlorophyta</taxon>
        <taxon>Chloropicophyceae</taxon>
        <taxon>Chloropicales</taxon>
        <taxon>Chloropicaceae</taxon>
        <taxon>Chloropicon</taxon>
    </lineage>
</organism>
<feature type="compositionally biased region" description="Basic and acidic residues" evidence="4">
    <location>
        <begin position="613"/>
        <end position="633"/>
    </location>
</feature>
<feature type="domain" description="CCT" evidence="5">
    <location>
        <begin position="545"/>
        <end position="587"/>
    </location>
</feature>
<dbReference type="PROSITE" id="PS51017">
    <property type="entry name" value="CCT"/>
    <property type="match status" value="1"/>
</dbReference>
<dbReference type="AlphaFoldDB" id="A0A7S2YZA9"/>
<keyword evidence="2 3" id="KW-0539">Nucleus</keyword>
<dbReference type="Pfam" id="PF06203">
    <property type="entry name" value="CCT"/>
    <property type="match status" value="1"/>
</dbReference>
<comment type="subcellular location">
    <subcellularLocation>
        <location evidence="1 3">Nucleus</location>
    </subcellularLocation>
</comment>
<gene>
    <name evidence="6" type="ORF">CLAU1311_LOCUS2006</name>
</gene>
<feature type="compositionally biased region" description="Basic residues" evidence="4">
    <location>
        <begin position="145"/>
        <end position="156"/>
    </location>
</feature>
<feature type="region of interest" description="Disordered" evidence="4">
    <location>
        <begin position="486"/>
        <end position="509"/>
    </location>
</feature>
<feature type="compositionally biased region" description="Low complexity" evidence="4">
    <location>
        <begin position="203"/>
        <end position="231"/>
    </location>
</feature>
<dbReference type="EMBL" id="HBHU01003043">
    <property type="protein sequence ID" value="CAE0013707.1"/>
    <property type="molecule type" value="Transcribed_RNA"/>
</dbReference>
<dbReference type="InterPro" id="IPR010402">
    <property type="entry name" value="CCT_domain"/>
</dbReference>
<feature type="compositionally biased region" description="Low complexity" evidence="4">
    <location>
        <begin position="238"/>
        <end position="248"/>
    </location>
</feature>
<evidence type="ECO:0000256" key="2">
    <source>
        <dbReference type="ARBA" id="ARBA00023242"/>
    </source>
</evidence>
<sequence length="633" mass="65596">MLGEKKDSSNKMIDDQVLISNPSFPDFLLDDGYMNDMLCAEEAELMRALGDPLYDPVGSQRGEFSGSDDTIDAKLNEKSVVIAAQAAAGLSHNGRLKRAAFSMNDLTALQPHRTNGGPAGVSSGQGAVSSGGPGAVAVKREAGKAKGRKGSKKGSKLKSLDENKPLKQEELSSLGTLDQPDLMPDPMHYPGMAHAGGSQFQDSGQQVMMPPQSMPMSHAAGSGHHPQAGHPHGPPGAHPQAGGPHGQQWNSHGPGHPQGYPQAATHGTHSAPGPMYHQSHPPPHPGQGHGPPPTTQGMAHPGMAHHAQSDSHRGQPGGPAGAQGQPGAHNHQGRLATSSGMNGPAVGPPGAHPGMAGHHPGPGLYPPPPGHQQGGTAGGKMMNGHAQGVNGPPHGVRPGHGGHAPPPMHPGMNHGHGHGHAHGPGMNHFHPGGQMNGHAGGVMAGAGMDGQMGGPHGHRAAHLGAMGAGPGGGPALRRVASSPNFRRNLDSGANGRKGGDLGNALKGTPPGLAGEGALMPLPVVPGAAGNGDGRVRIGTLTLEERRARILRYRQKRHERNFRKRIKYNCRKTLADSRPRIRGRFARNDEIEELLKKKKREEQRNSDSGSSSQKSEEKQASDGDKELKSTSDKV</sequence>
<reference evidence="6" key="1">
    <citation type="submission" date="2021-01" db="EMBL/GenBank/DDBJ databases">
        <authorList>
            <person name="Corre E."/>
            <person name="Pelletier E."/>
            <person name="Niang G."/>
            <person name="Scheremetjew M."/>
            <person name="Finn R."/>
            <person name="Kale V."/>
            <person name="Holt S."/>
            <person name="Cochrane G."/>
            <person name="Meng A."/>
            <person name="Brown T."/>
            <person name="Cohen L."/>
        </authorList>
    </citation>
    <scope>NUCLEOTIDE SEQUENCE</scope>
    <source>
        <strain evidence="6">RCC856</strain>
    </source>
</reference>
<evidence type="ECO:0000259" key="5">
    <source>
        <dbReference type="PROSITE" id="PS51017"/>
    </source>
</evidence>
<feature type="region of interest" description="Disordered" evidence="4">
    <location>
        <begin position="594"/>
        <end position="633"/>
    </location>
</feature>
<feature type="compositionally biased region" description="Pro residues" evidence="4">
    <location>
        <begin position="280"/>
        <end position="294"/>
    </location>
</feature>
<evidence type="ECO:0000256" key="3">
    <source>
        <dbReference type="PROSITE-ProRule" id="PRU00357"/>
    </source>
</evidence>
<feature type="compositionally biased region" description="Basic and acidic residues" evidence="4">
    <location>
        <begin position="158"/>
        <end position="170"/>
    </location>
</feature>
<accession>A0A7S2YZA9</accession>
<protein>
    <recommendedName>
        <fullName evidence="5">CCT domain-containing protein</fullName>
    </recommendedName>
</protein>
<evidence type="ECO:0000256" key="4">
    <source>
        <dbReference type="SAM" id="MobiDB-lite"/>
    </source>
</evidence>
<feature type="compositionally biased region" description="Low complexity" evidence="4">
    <location>
        <begin position="352"/>
        <end position="362"/>
    </location>
</feature>
<name>A0A7S2YZA9_9CHLO</name>
<dbReference type="PANTHER" id="PTHR31319:SF77">
    <property type="entry name" value="ZINC FINGER PROTEIN CONSTANS-LIKE 4"/>
    <property type="match status" value="1"/>
</dbReference>
<dbReference type="GO" id="GO:0005634">
    <property type="term" value="C:nucleus"/>
    <property type="evidence" value="ECO:0007669"/>
    <property type="project" value="UniProtKB-SubCell"/>
</dbReference>
<dbReference type="InterPro" id="IPR045281">
    <property type="entry name" value="CONSTANS-like"/>
</dbReference>
<feature type="compositionally biased region" description="Basic and acidic residues" evidence="4">
    <location>
        <begin position="594"/>
        <end position="604"/>
    </location>
</feature>
<evidence type="ECO:0000256" key="1">
    <source>
        <dbReference type="ARBA" id="ARBA00004123"/>
    </source>
</evidence>